<dbReference type="Pfam" id="PF19666">
    <property type="entry name" value="DUF6169"/>
    <property type="match status" value="1"/>
</dbReference>
<reference evidence="1 2" key="1">
    <citation type="submission" date="2016-11" db="EMBL/GenBank/DDBJ databases">
        <authorList>
            <person name="Jaros S."/>
            <person name="Januszkiewicz K."/>
            <person name="Wedrychowicz H."/>
        </authorList>
    </citation>
    <scope>NUCLEOTIDE SEQUENCE [LARGE SCALE GENOMIC DNA]</scope>
    <source>
        <strain evidence="1 2">DSM 27406</strain>
    </source>
</reference>
<keyword evidence="2" id="KW-1185">Reference proteome</keyword>
<dbReference type="EMBL" id="FRBL01000006">
    <property type="protein sequence ID" value="SHM12953.1"/>
    <property type="molecule type" value="Genomic_DNA"/>
</dbReference>
<accession>A0A1M7G9I2</accession>
<dbReference type="Proteomes" id="UP000184420">
    <property type="component" value="Unassembled WGS sequence"/>
</dbReference>
<gene>
    <name evidence="1" type="ORF">SAMN05444266_106461</name>
</gene>
<dbReference type="STRING" id="1419482.SAMN05444266_106461"/>
<dbReference type="OrthoDB" id="767793at2"/>
<protein>
    <submittedName>
        <fullName evidence="1">Uncharacterized protein</fullName>
    </submittedName>
</protein>
<sequence>MKAWMNYAVTSSDNNSFYFETSKGAVYELSFGDYYLHDYFEKEVVVKSMCLTRVPPNIRGKGCNHKDGYVHPTIASIILKYLDIYPNAALLYVCHDNDKLGKARHRLFDRWYRSEKQLLAKYDTNDNEHQHDFYSSIVMRRSNPTGLYLQDAFKQTLKRYFPDDDRYPMPEAEWRLKNEEGFDGMFHLN</sequence>
<dbReference type="InterPro" id="IPR046167">
    <property type="entry name" value="DUF6169"/>
</dbReference>
<organism evidence="1 2">
    <name type="scientific">Chitinophaga jiangningensis</name>
    <dbReference type="NCBI Taxonomy" id="1419482"/>
    <lineage>
        <taxon>Bacteria</taxon>
        <taxon>Pseudomonadati</taxon>
        <taxon>Bacteroidota</taxon>
        <taxon>Chitinophagia</taxon>
        <taxon>Chitinophagales</taxon>
        <taxon>Chitinophagaceae</taxon>
        <taxon>Chitinophaga</taxon>
    </lineage>
</organism>
<dbReference type="AlphaFoldDB" id="A0A1M7G9I2"/>
<evidence type="ECO:0000313" key="2">
    <source>
        <dbReference type="Proteomes" id="UP000184420"/>
    </source>
</evidence>
<evidence type="ECO:0000313" key="1">
    <source>
        <dbReference type="EMBL" id="SHM12953.1"/>
    </source>
</evidence>
<dbReference type="RefSeq" id="WP_073083686.1">
    <property type="nucleotide sequence ID" value="NZ_FRBL01000006.1"/>
</dbReference>
<name>A0A1M7G9I2_9BACT</name>
<proteinExistence type="predicted"/>